<keyword evidence="5 6" id="KW-0472">Membrane</keyword>
<dbReference type="Pfam" id="PF00892">
    <property type="entry name" value="EamA"/>
    <property type="match status" value="2"/>
</dbReference>
<evidence type="ECO:0000259" key="7">
    <source>
        <dbReference type="Pfam" id="PF00892"/>
    </source>
</evidence>
<accession>A0A6J4U7M5</accession>
<feature type="domain" description="EamA" evidence="7">
    <location>
        <begin position="19"/>
        <end position="145"/>
    </location>
</feature>
<comment type="subcellular location">
    <subcellularLocation>
        <location evidence="1">Membrane</location>
        <topology evidence="1">Multi-pass membrane protein</topology>
    </subcellularLocation>
</comment>
<sequence>MTGEALKQTSTAVAFGVASLGIAAFSVMDALMKGLSLDIGAYNALLWRTLAGALIGAAFFFGRRSLWPRREVMKVHLLRGILSSLMAILFFWGLARVPMAQAIALAFVAPLIALYLAAILLHEKIERRAILASLLGFAGVIVIFTGQAEADLGPDAFRGSIAILASAGLYAYNIILMRRQAQLAGPMEVAFFMSLIMTICFLLVAPFLAELPAAEHVPSIAAAAVLAFGSLMLLSWAYARAEAQHLAPVEYTSFIWAAVLGFIFFNERVLTLTLVGAAMIIVACLIAASRRPARVADPETGL</sequence>
<comment type="similarity">
    <text evidence="2">Belongs to the drug/metabolite transporter (DMT) superfamily. 10 TMS drug/metabolite exporter (DME) (TC 2.A.7.3) family.</text>
</comment>
<feature type="transmembrane region" description="Helical" evidence="6">
    <location>
        <begin position="101"/>
        <end position="122"/>
    </location>
</feature>
<evidence type="ECO:0000256" key="6">
    <source>
        <dbReference type="SAM" id="Phobius"/>
    </source>
</evidence>
<dbReference type="GO" id="GO:0016020">
    <property type="term" value="C:membrane"/>
    <property type="evidence" value="ECO:0007669"/>
    <property type="project" value="UniProtKB-SubCell"/>
</dbReference>
<protein>
    <recommendedName>
        <fullName evidence="7">EamA domain-containing protein</fullName>
    </recommendedName>
</protein>
<feature type="transmembrane region" description="Helical" evidence="6">
    <location>
        <begin position="129"/>
        <end position="148"/>
    </location>
</feature>
<name>A0A6J4U7M5_9SPHN</name>
<feature type="transmembrane region" description="Helical" evidence="6">
    <location>
        <begin position="220"/>
        <end position="239"/>
    </location>
</feature>
<evidence type="ECO:0000256" key="2">
    <source>
        <dbReference type="ARBA" id="ARBA00009853"/>
    </source>
</evidence>
<dbReference type="PANTHER" id="PTHR22911">
    <property type="entry name" value="ACYL-MALONYL CONDENSING ENZYME-RELATED"/>
    <property type="match status" value="1"/>
</dbReference>
<dbReference type="PANTHER" id="PTHR22911:SF6">
    <property type="entry name" value="SOLUTE CARRIER FAMILY 35 MEMBER G1"/>
    <property type="match status" value="1"/>
</dbReference>
<reference evidence="8" key="1">
    <citation type="submission" date="2020-02" db="EMBL/GenBank/DDBJ databases">
        <authorList>
            <person name="Meier V. D."/>
        </authorList>
    </citation>
    <scope>NUCLEOTIDE SEQUENCE</scope>
    <source>
        <strain evidence="8">AVDCRST_MAG23</strain>
    </source>
</reference>
<proteinExistence type="inferred from homology"/>
<feature type="transmembrane region" description="Helical" evidence="6">
    <location>
        <begin position="270"/>
        <end position="288"/>
    </location>
</feature>
<organism evidence="8">
    <name type="scientific">uncultured Sphingosinicella sp</name>
    <dbReference type="NCBI Taxonomy" id="478748"/>
    <lineage>
        <taxon>Bacteria</taxon>
        <taxon>Pseudomonadati</taxon>
        <taxon>Pseudomonadota</taxon>
        <taxon>Alphaproteobacteria</taxon>
        <taxon>Sphingomonadales</taxon>
        <taxon>Sphingosinicellaceae</taxon>
        <taxon>Sphingosinicella</taxon>
        <taxon>environmental samples</taxon>
    </lineage>
</organism>
<dbReference type="AlphaFoldDB" id="A0A6J4U7M5"/>
<feature type="transmembrane region" description="Helical" evidence="6">
    <location>
        <begin position="12"/>
        <end position="32"/>
    </location>
</feature>
<dbReference type="EMBL" id="CADCWD010000069">
    <property type="protein sequence ID" value="CAA9540643.1"/>
    <property type="molecule type" value="Genomic_DNA"/>
</dbReference>
<evidence type="ECO:0000256" key="4">
    <source>
        <dbReference type="ARBA" id="ARBA00022989"/>
    </source>
</evidence>
<dbReference type="InterPro" id="IPR000620">
    <property type="entry name" value="EamA_dom"/>
</dbReference>
<evidence type="ECO:0000256" key="1">
    <source>
        <dbReference type="ARBA" id="ARBA00004141"/>
    </source>
</evidence>
<feature type="transmembrane region" description="Helical" evidence="6">
    <location>
        <begin position="75"/>
        <end position="95"/>
    </location>
</feature>
<keyword evidence="4 6" id="KW-1133">Transmembrane helix</keyword>
<feature type="transmembrane region" description="Helical" evidence="6">
    <location>
        <begin position="189"/>
        <end position="208"/>
    </location>
</feature>
<gene>
    <name evidence="8" type="ORF">AVDCRST_MAG23-2031</name>
</gene>
<dbReference type="InterPro" id="IPR037185">
    <property type="entry name" value="EmrE-like"/>
</dbReference>
<keyword evidence="3 6" id="KW-0812">Transmembrane</keyword>
<feature type="transmembrane region" description="Helical" evidence="6">
    <location>
        <begin position="160"/>
        <end position="177"/>
    </location>
</feature>
<feature type="domain" description="EamA" evidence="7">
    <location>
        <begin position="159"/>
        <end position="287"/>
    </location>
</feature>
<evidence type="ECO:0000256" key="3">
    <source>
        <dbReference type="ARBA" id="ARBA00022692"/>
    </source>
</evidence>
<feature type="transmembrane region" description="Helical" evidence="6">
    <location>
        <begin position="44"/>
        <end position="63"/>
    </location>
</feature>
<feature type="transmembrane region" description="Helical" evidence="6">
    <location>
        <begin position="246"/>
        <end position="264"/>
    </location>
</feature>
<dbReference type="SUPFAM" id="SSF103481">
    <property type="entry name" value="Multidrug resistance efflux transporter EmrE"/>
    <property type="match status" value="2"/>
</dbReference>
<evidence type="ECO:0000313" key="8">
    <source>
        <dbReference type="EMBL" id="CAA9540643.1"/>
    </source>
</evidence>
<evidence type="ECO:0000256" key="5">
    <source>
        <dbReference type="ARBA" id="ARBA00023136"/>
    </source>
</evidence>